<dbReference type="PANTHER" id="PTHR47510:SF3">
    <property type="entry name" value="ENDO_EXONUCLEASE_PHOSPHATASE DOMAIN-CONTAINING PROTEIN"/>
    <property type="match status" value="1"/>
</dbReference>
<dbReference type="EMBL" id="JAHWGI010000466">
    <property type="protein sequence ID" value="KAK3915830.1"/>
    <property type="molecule type" value="Genomic_DNA"/>
</dbReference>
<feature type="domain" description="Endonuclease/exonuclease/phosphatase" evidence="1">
    <location>
        <begin position="49"/>
        <end position="210"/>
    </location>
</feature>
<feature type="non-terminal residue" evidence="2">
    <location>
        <position position="760"/>
    </location>
</feature>
<protein>
    <submittedName>
        <fullName evidence="2">RNA-directed DNA polymerase from mobile element jockey</fullName>
    </submittedName>
</protein>
<accession>A0AAE1LDV5</accession>
<dbReference type="GO" id="GO:0003964">
    <property type="term" value="F:RNA-directed DNA polymerase activity"/>
    <property type="evidence" value="ECO:0007669"/>
    <property type="project" value="UniProtKB-KW"/>
</dbReference>
<keyword evidence="2" id="KW-0808">Transferase</keyword>
<keyword evidence="3" id="KW-1185">Reference proteome</keyword>
<keyword evidence="2" id="KW-0548">Nucleotidyltransferase</keyword>
<dbReference type="PANTHER" id="PTHR47510">
    <property type="entry name" value="REVERSE TRANSCRIPTASE DOMAIN-CONTAINING PROTEIN"/>
    <property type="match status" value="1"/>
</dbReference>
<dbReference type="InterPro" id="IPR036691">
    <property type="entry name" value="Endo/exonu/phosph_ase_sf"/>
</dbReference>
<dbReference type="InterPro" id="IPR005135">
    <property type="entry name" value="Endo/exonuclease/phosphatase"/>
</dbReference>
<evidence type="ECO:0000313" key="2">
    <source>
        <dbReference type="EMBL" id="KAK3915830.1"/>
    </source>
</evidence>
<reference evidence="2" key="1">
    <citation type="submission" date="2021-07" db="EMBL/GenBank/DDBJ databases">
        <authorList>
            <person name="Catto M.A."/>
            <person name="Jacobson A."/>
            <person name="Kennedy G."/>
            <person name="Labadie P."/>
            <person name="Hunt B.G."/>
            <person name="Srinivasan R."/>
        </authorList>
    </citation>
    <scope>NUCLEOTIDE SEQUENCE</scope>
    <source>
        <strain evidence="2">PL_HMW_Pooled</strain>
        <tissue evidence="2">Head</tissue>
    </source>
</reference>
<dbReference type="Proteomes" id="UP001219518">
    <property type="component" value="Unassembled WGS sequence"/>
</dbReference>
<dbReference type="Gene3D" id="3.60.10.10">
    <property type="entry name" value="Endonuclease/exonuclease/phosphatase"/>
    <property type="match status" value="1"/>
</dbReference>
<name>A0AAE1LDV5_9NEOP</name>
<dbReference type="Pfam" id="PF03372">
    <property type="entry name" value="Exo_endo_phos"/>
    <property type="match status" value="1"/>
</dbReference>
<evidence type="ECO:0000313" key="3">
    <source>
        <dbReference type="Proteomes" id="UP001219518"/>
    </source>
</evidence>
<reference evidence="2" key="2">
    <citation type="journal article" date="2023" name="BMC Genomics">
        <title>Pest status, molecular evolution, and epigenetic factors derived from the genome assembly of Frankliniella fusca, a thysanopteran phytovirus vector.</title>
        <authorList>
            <person name="Catto M.A."/>
            <person name="Labadie P.E."/>
            <person name="Jacobson A.L."/>
            <person name="Kennedy G.G."/>
            <person name="Srinivasan R."/>
            <person name="Hunt B.G."/>
        </authorList>
    </citation>
    <scope>NUCLEOTIDE SEQUENCE</scope>
    <source>
        <strain evidence="2">PL_HMW_Pooled</strain>
    </source>
</reference>
<gene>
    <name evidence="2" type="ORF">KUF71_005973</name>
</gene>
<comment type="caution">
    <text evidence="2">The sequence shown here is derived from an EMBL/GenBank/DDBJ whole genome shotgun (WGS) entry which is preliminary data.</text>
</comment>
<organism evidence="2 3">
    <name type="scientific">Frankliniella fusca</name>
    <dbReference type="NCBI Taxonomy" id="407009"/>
    <lineage>
        <taxon>Eukaryota</taxon>
        <taxon>Metazoa</taxon>
        <taxon>Ecdysozoa</taxon>
        <taxon>Arthropoda</taxon>
        <taxon>Hexapoda</taxon>
        <taxon>Insecta</taxon>
        <taxon>Pterygota</taxon>
        <taxon>Neoptera</taxon>
        <taxon>Paraneoptera</taxon>
        <taxon>Thysanoptera</taxon>
        <taxon>Terebrantia</taxon>
        <taxon>Thripoidea</taxon>
        <taxon>Thripidae</taxon>
        <taxon>Frankliniella</taxon>
    </lineage>
</organism>
<evidence type="ECO:0000259" key="1">
    <source>
        <dbReference type="Pfam" id="PF03372"/>
    </source>
</evidence>
<sequence length="760" mass="87040">SCQKTQLNQHLQTFCDTCAKQLKIIHLNAQSLTYRCHIEEFIYMFDGTKHDIISVSETFYNDVNDIVQLSGYNAFVSNRTSHEGGGVAVYVRNQLPCKILGQSTSPPFREQRPDYIILEIKLQSTKILFACIYRPPKAGHLSLFQEELFELCTEYENVFVTGDVNAHFGSKKPCDLLDSSAIHHLLEICNLHRVPFGPTYHAGTVNSSLDMIATNCIDKLVDFIQIPVCGLSAHDLIYASFMLNVPKFKKKTVTHRDFSGFDVSVVQRDILAAPWEGMFTCVDIDEKVEMFNGILLKIYDEHAPFKSFVCKHQPKPWVTQEIVSVIKQRDMAYKRYRRSRTQCDLVVYKSLRNTVNRIRRDAKMKYALTVFNSSKSPKDLWQSLKNLDITGKSHPPCNFPPADELNEHYASVVCADPEAVEDKINYYNMLPALVEEKFYFADVTPSDLIKAVKTVSSNAIGVDNVSIKMLKSCIVELSPPILHLFNYSLQSGCFPQLWKIARVKPIPKKANATVPKDFRPINLLCILGKILEKIKLPSVRPPVIVENIPVPYLDSVNNLGLTIDNTLNWEKSAIVTCNKSIAALHGLRRHKDMLPMELRKRLVQCLIFPILDYGSVVTFGMLVKSAEKLQRVQNACARFVFNLPRDCHITQYLTKLKWLPVTQRRNLHSLCLLKKVLNQKCPIYLFEKLTFVNTISERTRRDDRPLLCIKQHTTDKERGSFWISGALLWNQLPATVLRSNSPESFKRKAYVYIFQHHLQF</sequence>
<proteinExistence type="predicted"/>
<dbReference type="SUPFAM" id="SSF56219">
    <property type="entry name" value="DNase I-like"/>
    <property type="match status" value="1"/>
</dbReference>
<dbReference type="AlphaFoldDB" id="A0AAE1LDV5"/>
<keyword evidence="2" id="KW-0695">RNA-directed DNA polymerase</keyword>